<dbReference type="GO" id="GO:0030248">
    <property type="term" value="F:cellulose binding"/>
    <property type="evidence" value="ECO:0007669"/>
    <property type="project" value="InterPro"/>
</dbReference>
<keyword evidence="7" id="KW-1185">Reference proteome</keyword>
<dbReference type="AlphaFoldDB" id="R8BR05"/>
<dbReference type="InterPro" id="IPR036188">
    <property type="entry name" value="FAD/NAD-bd_sf"/>
</dbReference>
<dbReference type="Gene3D" id="3.30.410.10">
    <property type="entry name" value="Cholesterol Oxidase, domain 2"/>
    <property type="match status" value="1"/>
</dbReference>
<dbReference type="PROSITE" id="PS00624">
    <property type="entry name" value="GMC_OXRED_2"/>
    <property type="match status" value="1"/>
</dbReference>
<evidence type="ECO:0000256" key="1">
    <source>
        <dbReference type="ARBA" id="ARBA00010790"/>
    </source>
</evidence>
<dbReference type="SUPFAM" id="SSF51905">
    <property type="entry name" value="FAD/NAD(P)-binding domain"/>
    <property type="match status" value="1"/>
</dbReference>
<dbReference type="KEGG" id="tmn:UCRPA7_2781"/>
<evidence type="ECO:0000256" key="3">
    <source>
        <dbReference type="RuleBase" id="RU003968"/>
    </source>
</evidence>
<evidence type="ECO:0000313" key="6">
    <source>
        <dbReference type="EMBL" id="EOO01725.1"/>
    </source>
</evidence>
<dbReference type="InterPro" id="IPR012132">
    <property type="entry name" value="GMC_OxRdtase"/>
</dbReference>
<sequence length="505" mass="54490">MAGCMLGGGTAVNAGLWWKPNPKDWDYNFPVGWRSAAMKAATDRVFSRIPGTVRPSTDNVLYRDEGYKVLSGGLANAGWTGFDTPNDHPDQKNRTFGHTTFMFDHGERGGPMATYLVSAATRKSFTLWMETAAKRVIRSGGHVTGVEIECNGANGHAGTIQLTPNRGRVIISAGTFGTSKLLFRSGIGPTDQLAVVQSSTDGPTMISTQSWIDLPVGYNLVDHLNTDTIITHPDVVFYDFYEAWDAPIPSDETKYLSNRTGILTQAAPNIGPMMWEEIKGSDGIVRQLQWTSRVEGDSSFTTSTHAMTMSQYLGRGSVSRGRTTITKRLDMTVSVQPFLHDDYDKEAVIKGIENMQAALANVPNLTWIVPPPNVTASDYVNKLIVTANGRRSNHWMGTAKIGTDDGRTGGSAVVDVNTKVYGTDNLFVVDASIFPGQPTGNPSAMIVIAAEAAAQRLLSLAFPTPGRYGAQCGGKSWTGSFTCAAPLACRYVDEDLSLCAQAPKV</sequence>
<proteinExistence type="inferred from homology"/>
<dbReference type="EMBL" id="KB932968">
    <property type="protein sequence ID" value="EOO01725.1"/>
    <property type="molecule type" value="Genomic_DNA"/>
</dbReference>
<dbReference type="Gene3D" id="3.50.50.60">
    <property type="entry name" value="FAD/NAD(P)-binding domain"/>
    <property type="match status" value="1"/>
</dbReference>
<dbReference type="GO" id="GO:0050660">
    <property type="term" value="F:flavin adenine dinucleotide binding"/>
    <property type="evidence" value="ECO:0007669"/>
    <property type="project" value="InterPro"/>
</dbReference>
<dbReference type="PIRSF" id="PIRSF000137">
    <property type="entry name" value="Alcohol_oxidase"/>
    <property type="match status" value="1"/>
</dbReference>
<keyword evidence="3" id="KW-0285">Flavoprotein</keyword>
<dbReference type="SUPFAM" id="SSF54373">
    <property type="entry name" value="FAD-linked reductases, C-terminal domain"/>
    <property type="match status" value="1"/>
</dbReference>
<dbReference type="GeneID" id="19323064"/>
<dbReference type="GO" id="GO:0005576">
    <property type="term" value="C:extracellular region"/>
    <property type="evidence" value="ECO:0007669"/>
    <property type="project" value="InterPro"/>
</dbReference>
<comment type="similarity">
    <text evidence="1 3">Belongs to the GMC oxidoreductase family.</text>
</comment>
<protein>
    <submittedName>
        <fullName evidence="6">Putative cellobiose dehydrogenase protein</fullName>
    </submittedName>
</protein>
<dbReference type="InterPro" id="IPR053208">
    <property type="entry name" value="GMC_Oxidoreductase_CD"/>
</dbReference>
<gene>
    <name evidence="6" type="ORF">UCRPA7_2781</name>
</gene>
<dbReference type="OrthoDB" id="413885at2759"/>
<keyword evidence="2" id="KW-0732">Signal</keyword>
<evidence type="ECO:0000256" key="2">
    <source>
        <dbReference type="ARBA" id="ARBA00022729"/>
    </source>
</evidence>
<dbReference type="InterPro" id="IPR035971">
    <property type="entry name" value="CBD_sf"/>
</dbReference>
<dbReference type="InterPro" id="IPR007867">
    <property type="entry name" value="GMC_OxRtase_C"/>
</dbReference>
<dbReference type="InterPro" id="IPR000254">
    <property type="entry name" value="CBD"/>
</dbReference>
<dbReference type="PANTHER" id="PTHR47190:SF2">
    <property type="entry name" value="CELLOBIOSE DEHYDROGENASE (AFU_ORTHOLOGUE AFUA_2G17620)"/>
    <property type="match status" value="1"/>
</dbReference>
<organism evidence="6 7">
    <name type="scientific">Phaeoacremonium minimum (strain UCR-PA7)</name>
    <name type="common">Esca disease fungus</name>
    <name type="synonym">Togninia minima</name>
    <dbReference type="NCBI Taxonomy" id="1286976"/>
    <lineage>
        <taxon>Eukaryota</taxon>
        <taxon>Fungi</taxon>
        <taxon>Dikarya</taxon>
        <taxon>Ascomycota</taxon>
        <taxon>Pezizomycotina</taxon>
        <taxon>Sordariomycetes</taxon>
        <taxon>Sordariomycetidae</taxon>
        <taxon>Togniniales</taxon>
        <taxon>Togniniaceae</taxon>
        <taxon>Phaeoacremonium</taxon>
    </lineage>
</organism>
<dbReference type="Proteomes" id="UP000014074">
    <property type="component" value="Unassembled WGS sequence"/>
</dbReference>
<dbReference type="RefSeq" id="XP_007913535.1">
    <property type="nucleotide sequence ID" value="XM_007915344.1"/>
</dbReference>
<evidence type="ECO:0000313" key="7">
    <source>
        <dbReference type="Proteomes" id="UP000014074"/>
    </source>
</evidence>
<evidence type="ECO:0000259" key="5">
    <source>
        <dbReference type="PROSITE" id="PS00624"/>
    </source>
</evidence>
<dbReference type="Pfam" id="PF00734">
    <property type="entry name" value="CBM_1"/>
    <property type="match status" value="1"/>
</dbReference>
<keyword evidence="3" id="KW-0274">FAD</keyword>
<feature type="domain" description="Glucose-methanol-choline oxidoreductase N-terminal" evidence="4">
    <location>
        <begin position="3"/>
        <end position="26"/>
    </location>
</feature>
<dbReference type="SUPFAM" id="SSF57180">
    <property type="entry name" value="Cellulose-binding domain"/>
    <property type="match status" value="1"/>
</dbReference>
<evidence type="ECO:0000259" key="4">
    <source>
        <dbReference type="PROSITE" id="PS00623"/>
    </source>
</evidence>
<feature type="domain" description="Glucose-methanol-choline oxidoreductase N-terminal" evidence="5">
    <location>
        <begin position="174"/>
        <end position="188"/>
    </location>
</feature>
<dbReference type="eggNOG" id="KOG1238">
    <property type="taxonomic scope" value="Eukaryota"/>
</dbReference>
<dbReference type="InterPro" id="IPR000172">
    <property type="entry name" value="GMC_OxRdtase_N"/>
</dbReference>
<accession>R8BR05</accession>
<dbReference type="Pfam" id="PF05199">
    <property type="entry name" value="GMC_oxred_C"/>
    <property type="match status" value="1"/>
</dbReference>
<reference evidence="7" key="1">
    <citation type="journal article" date="2013" name="Genome Announc.">
        <title>Draft genome sequence of the ascomycete Phaeoacremonium aleophilum strain UCR-PA7, a causal agent of the esca disease complex in grapevines.</title>
        <authorList>
            <person name="Blanco-Ulate B."/>
            <person name="Rolshausen P."/>
            <person name="Cantu D."/>
        </authorList>
    </citation>
    <scope>NUCLEOTIDE SEQUENCE [LARGE SCALE GENOMIC DNA]</scope>
    <source>
        <strain evidence="7">UCR-PA7</strain>
    </source>
</reference>
<dbReference type="GO" id="GO:0016614">
    <property type="term" value="F:oxidoreductase activity, acting on CH-OH group of donors"/>
    <property type="evidence" value="ECO:0007669"/>
    <property type="project" value="InterPro"/>
</dbReference>
<dbReference type="PROSITE" id="PS00623">
    <property type="entry name" value="GMC_OXRED_1"/>
    <property type="match status" value="1"/>
</dbReference>
<dbReference type="GO" id="GO:0005975">
    <property type="term" value="P:carbohydrate metabolic process"/>
    <property type="evidence" value="ECO:0007669"/>
    <property type="project" value="InterPro"/>
</dbReference>
<dbReference type="PANTHER" id="PTHR47190">
    <property type="entry name" value="DEHYDROGENASE, PUTATIVE-RELATED"/>
    <property type="match status" value="1"/>
</dbReference>
<name>R8BR05_PHAM7</name>
<dbReference type="Pfam" id="PF00732">
    <property type="entry name" value="GMC_oxred_N"/>
    <property type="match status" value="1"/>
</dbReference>
<dbReference type="HOGENOM" id="CLU_011025_2_1_1"/>